<keyword evidence="10" id="KW-0963">Cytoplasm</keyword>
<name>A0A1U7NL49_9FIRM</name>
<dbReference type="Pfam" id="PF20259">
    <property type="entry name" value="tRNA_Me_trans_M"/>
    <property type="match status" value="1"/>
</dbReference>
<accession>A0A1U7NL49</accession>
<evidence type="ECO:0000256" key="7">
    <source>
        <dbReference type="ARBA" id="ARBA00023157"/>
    </source>
</evidence>
<dbReference type="GO" id="GO:0000049">
    <property type="term" value="F:tRNA binding"/>
    <property type="evidence" value="ECO:0007669"/>
    <property type="project" value="UniProtKB-KW"/>
</dbReference>
<feature type="active site" description="Cysteine persulfide intermediate" evidence="10">
    <location>
        <position position="204"/>
    </location>
</feature>
<dbReference type="GeneID" id="78275953"/>
<comment type="catalytic activity">
    <reaction evidence="8 10">
        <text>S-sulfanyl-L-cysteinyl-[protein] + uridine(34) in tRNA + AH2 + ATP = 2-thiouridine(34) in tRNA + L-cysteinyl-[protein] + A + AMP + diphosphate + H(+)</text>
        <dbReference type="Rhea" id="RHEA:47032"/>
        <dbReference type="Rhea" id="RHEA-COMP:10131"/>
        <dbReference type="Rhea" id="RHEA-COMP:11726"/>
        <dbReference type="Rhea" id="RHEA-COMP:11727"/>
        <dbReference type="Rhea" id="RHEA-COMP:11728"/>
        <dbReference type="ChEBI" id="CHEBI:13193"/>
        <dbReference type="ChEBI" id="CHEBI:15378"/>
        <dbReference type="ChEBI" id="CHEBI:17499"/>
        <dbReference type="ChEBI" id="CHEBI:29950"/>
        <dbReference type="ChEBI" id="CHEBI:30616"/>
        <dbReference type="ChEBI" id="CHEBI:33019"/>
        <dbReference type="ChEBI" id="CHEBI:61963"/>
        <dbReference type="ChEBI" id="CHEBI:65315"/>
        <dbReference type="ChEBI" id="CHEBI:87170"/>
        <dbReference type="ChEBI" id="CHEBI:456215"/>
        <dbReference type="EC" id="2.8.1.13"/>
    </reaction>
</comment>
<feature type="binding site" evidence="10">
    <location>
        <position position="32"/>
    </location>
    <ligand>
        <name>ATP</name>
        <dbReference type="ChEBI" id="CHEBI:30616"/>
    </ligand>
</feature>
<feature type="site" description="Interaction with tRNA" evidence="10">
    <location>
        <position position="132"/>
    </location>
</feature>
<reference evidence="13 14" key="1">
    <citation type="submission" date="2016-11" db="EMBL/GenBank/DDBJ databases">
        <title>Description of two novel members of the family Erysipelotrichaceae: Ileibacterium lipovorans gen. nov., sp. nov. and Dubosiella newyorkensis, gen. nov., sp. nov.</title>
        <authorList>
            <person name="Cox L.M."/>
            <person name="Sohn J."/>
            <person name="Tyrrell K.L."/>
            <person name="Citron D.M."/>
            <person name="Lawson P.A."/>
            <person name="Patel N.B."/>
            <person name="Iizumi T."/>
            <person name="Perez-Perez G.I."/>
            <person name="Goldstein E.J."/>
            <person name="Blaser M.J."/>
        </authorList>
    </citation>
    <scope>NUCLEOTIDE SEQUENCE [LARGE SCALE GENOMIC DNA]</scope>
    <source>
        <strain evidence="13 14">NYU-BL-A4</strain>
    </source>
</reference>
<evidence type="ECO:0000256" key="3">
    <source>
        <dbReference type="ARBA" id="ARBA00022694"/>
    </source>
</evidence>
<dbReference type="GO" id="GO:0103016">
    <property type="term" value="F:tRNA-uridine 2-sulfurtransferase activity"/>
    <property type="evidence" value="ECO:0007669"/>
    <property type="project" value="UniProtKB-EC"/>
</dbReference>
<evidence type="ECO:0000256" key="4">
    <source>
        <dbReference type="ARBA" id="ARBA00022741"/>
    </source>
</evidence>
<keyword evidence="6 10" id="KW-0694">RNA-binding</keyword>
<feature type="region of interest" description="Interaction with tRNA" evidence="10">
    <location>
        <begin position="313"/>
        <end position="314"/>
    </location>
</feature>
<keyword evidence="3 10" id="KW-0819">tRNA processing</keyword>
<evidence type="ECO:0000256" key="2">
    <source>
        <dbReference type="ARBA" id="ARBA00022679"/>
    </source>
</evidence>
<dbReference type="OrthoDB" id="9800696at2"/>
<dbReference type="FunFam" id="3.40.50.620:FF:000115">
    <property type="entry name" value="tRNA-specific 2-thiouridylase MnmA"/>
    <property type="match status" value="1"/>
</dbReference>
<dbReference type="NCBIfam" id="NF001138">
    <property type="entry name" value="PRK00143.1"/>
    <property type="match status" value="1"/>
</dbReference>
<gene>
    <name evidence="10" type="primary">mnmA</name>
    <name evidence="13" type="ORF">BO225_08375</name>
</gene>
<dbReference type="NCBIfam" id="TIGR00420">
    <property type="entry name" value="trmU"/>
    <property type="match status" value="1"/>
</dbReference>
<dbReference type="Pfam" id="PF20258">
    <property type="entry name" value="tRNA_Me_trans_C"/>
    <property type="match status" value="1"/>
</dbReference>
<dbReference type="Proteomes" id="UP000186705">
    <property type="component" value="Unassembled WGS sequence"/>
</dbReference>
<comment type="subcellular location">
    <subcellularLocation>
        <location evidence="10">Cytoplasm</location>
    </subcellularLocation>
</comment>
<keyword evidence="5 10" id="KW-0067">ATP-binding</keyword>
<proteinExistence type="inferred from homology"/>
<dbReference type="Gene3D" id="2.40.30.10">
    <property type="entry name" value="Translation factors"/>
    <property type="match status" value="1"/>
</dbReference>
<evidence type="ECO:0000313" key="13">
    <source>
        <dbReference type="EMBL" id="OLU45323.1"/>
    </source>
</evidence>
<dbReference type="PANTHER" id="PTHR11933">
    <property type="entry name" value="TRNA 5-METHYLAMINOMETHYL-2-THIOURIDYLATE -METHYLTRANSFERASE"/>
    <property type="match status" value="1"/>
</dbReference>
<feature type="binding site" evidence="10">
    <location>
        <begin position="6"/>
        <end position="13"/>
    </location>
    <ligand>
        <name>ATP</name>
        <dbReference type="ChEBI" id="CHEBI:30616"/>
    </ligand>
</feature>
<feature type="region of interest" description="Interaction with target base in tRNA" evidence="10">
    <location>
        <begin position="102"/>
        <end position="104"/>
    </location>
</feature>
<evidence type="ECO:0000256" key="6">
    <source>
        <dbReference type="ARBA" id="ARBA00022884"/>
    </source>
</evidence>
<feature type="domain" description="tRNA-specific 2-thiouridylase MnmA-like C-terminal" evidence="11">
    <location>
        <begin position="287"/>
        <end position="362"/>
    </location>
</feature>
<dbReference type="RefSeq" id="WP_076341807.1">
    <property type="nucleotide sequence ID" value="NZ_CAPDDE010000065.1"/>
</dbReference>
<keyword evidence="14" id="KW-1185">Reference proteome</keyword>
<dbReference type="PANTHER" id="PTHR11933:SF5">
    <property type="entry name" value="MITOCHONDRIAL TRNA-SPECIFIC 2-THIOURIDYLASE 1"/>
    <property type="match status" value="1"/>
</dbReference>
<evidence type="ECO:0000256" key="5">
    <source>
        <dbReference type="ARBA" id="ARBA00022840"/>
    </source>
</evidence>
<evidence type="ECO:0000313" key="14">
    <source>
        <dbReference type="Proteomes" id="UP000186705"/>
    </source>
</evidence>
<dbReference type="InterPro" id="IPR046885">
    <property type="entry name" value="MnmA-like_C"/>
</dbReference>
<keyword evidence="7 10" id="KW-1015">Disulfide bond</keyword>
<keyword evidence="2 10" id="KW-0808">Transferase</keyword>
<protein>
    <recommendedName>
        <fullName evidence="10">tRNA-specific 2-thiouridylase MnmA</fullName>
        <ecNumber evidence="10">2.8.1.13</ecNumber>
    </recommendedName>
</protein>
<dbReference type="InterPro" id="IPR014729">
    <property type="entry name" value="Rossmann-like_a/b/a_fold"/>
</dbReference>
<dbReference type="InterPro" id="IPR004506">
    <property type="entry name" value="MnmA-like"/>
</dbReference>
<dbReference type="GO" id="GO:0002143">
    <property type="term" value="P:tRNA wobble position uridine thiolation"/>
    <property type="evidence" value="ECO:0007669"/>
    <property type="project" value="TreeGrafter"/>
</dbReference>
<evidence type="ECO:0000256" key="1">
    <source>
        <dbReference type="ARBA" id="ARBA00022555"/>
    </source>
</evidence>
<evidence type="ECO:0000256" key="10">
    <source>
        <dbReference type="HAMAP-Rule" id="MF_00144"/>
    </source>
</evidence>
<evidence type="ECO:0000256" key="8">
    <source>
        <dbReference type="ARBA" id="ARBA00051542"/>
    </source>
</evidence>
<feature type="disulfide bond" description="Alternate" evidence="10">
    <location>
        <begin position="107"/>
        <end position="204"/>
    </location>
</feature>
<feature type="binding site" evidence="10">
    <location>
        <position position="131"/>
    </location>
    <ligand>
        <name>ATP</name>
        <dbReference type="ChEBI" id="CHEBI:30616"/>
    </ligand>
</feature>
<comment type="function">
    <text evidence="9 10">Catalyzes the 2-thiolation of uridine at the wobble position (U34) of tRNA, leading to the formation of s(2)U34.</text>
</comment>
<dbReference type="GO" id="GO:0005524">
    <property type="term" value="F:ATP binding"/>
    <property type="evidence" value="ECO:0007669"/>
    <property type="project" value="UniProtKB-KW"/>
</dbReference>
<dbReference type="Pfam" id="PF03054">
    <property type="entry name" value="tRNA_Me_trans"/>
    <property type="match status" value="1"/>
</dbReference>
<comment type="caution">
    <text evidence="13">The sequence shown here is derived from an EMBL/GenBank/DDBJ whole genome shotgun (WGS) entry which is preliminary data.</text>
</comment>
<feature type="domain" description="tRNA-specific 2-thiouridylase MnmA-like central" evidence="12">
    <location>
        <begin position="213"/>
        <end position="276"/>
    </location>
</feature>
<sequence>MKVLLGLSGGVDSAIAAYLLQKQGYDVTCCFMRNWDSFANNDILGNPLIQSDICPQEQDYLDAKAVAEHLGLTLDRVDFIEDYWNKVFLTFLEEYKKGRTPNPDILCNQYIKFDAFFQYAMDHGYDMVATGHYASTQQKDGFTYLARAADTNKDQTYFLCQVAPEAIAKTLFPLGNITKSEVRKLAEELDLESVMKKKDSTGICFIGERNFREFLSNYLPSKPGEIIDINTGKIVGEHIGVLYYTIGQRKGLHIDHEKGPWFVIGKDVETNRLFVTHHTQKQWLSSDQALIKNINWIVEDKTSIPQELTCKFRYRQKDQDVKLKWITNDSVLLSYPQGIEGVTEGQEAVLYDGELCLGGGVIDVVYKEGKILHDTILQRYEELRHGRD</sequence>
<dbReference type="CDD" id="cd01998">
    <property type="entry name" value="MnmA_TRMU-like"/>
    <property type="match status" value="1"/>
</dbReference>
<dbReference type="HAMAP" id="MF_00144">
    <property type="entry name" value="tRNA_thiouridyl_MnmA"/>
    <property type="match status" value="1"/>
</dbReference>
<evidence type="ECO:0000259" key="11">
    <source>
        <dbReference type="Pfam" id="PF20258"/>
    </source>
</evidence>
<dbReference type="SUPFAM" id="SSF52402">
    <property type="entry name" value="Adenine nucleotide alpha hydrolases-like"/>
    <property type="match status" value="1"/>
</dbReference>
<dbReference type="InterPro" id="IPR023382">
    <property type="entry name" value="MnmA-like_central_sf"/>
</dbReference>
<evidence type="ECO:0000259" key="12">
    <source>
        <dbReference type="Pfam" id="PF20259"/>
    </source>
</evidence>
<keyword evidence="1 10" id="KW-0820">tRNA-binding</keyword>
<dbReference type="EC" id="2.8.1.13" evidence="10"/>
<organism evidence="13 14">
    <name type="scientific">Dubosiella newyorkensis</name>
    <dbReference type="NCBI Taxonomy" id="1862672"/>
    <lineage>
        <taxon>Bacteria</taxon>
        <taxon>Bacillati</taxon>
        <taxon>Bacillota</taxon>
        <taxon>Erysipelotrichia</taxon>
        <taxon>Erysipelotrichales</taxon>
        <taxon>Erysipelotrichaceae</taxon>
        <taxon>Dubosiella</taxon>
    </lineage>
</organism>
<feature type="site" description="Interaction with tRNA" evidence="10">
    <location>
        <position position="346"/>
    </location>
</feature>
<feature type="active site" description="Nucleophile" evidence="10">
    <location>
        <position position="107"/>
    </location>
</feature>
<dbReference type="InterPro" id="IPR046884">
    <property type="entry name" value="MnmA-like_central"/>
</dbReference>
<keyword evidence="4 10" id="KW-0547">Nucleotide-binding</keyword>
<feature type="region of interest" description="Interaction with tRNA" evidence="10">
    <location>
        <begin position="153"/>
        <end position="155"/>
    </location>
</feature>
<dbReference type="Gene3D" id="2.30.30.280">
    <property type="entry name" value="Adenine nucleotide alpha hydrolases-like domains"/>
    <property type="match status" value="1"/>
</dbReference>
<dbReference type="STRING" id="1862672.BO225_08375"/>
<evidence type="ECO:0000256" key="9">
    <source>
        <dbReference type="ARBA" id="ARBA00056575"/>
    </source>
</evidence>
<comment type="similarity">
    <text evidence="10">Belongs to the MnmA/TRMU family.</text>
</comment>
<dbReference type="Gene3D" id="3.40.50.620">
    <property type="entry name" value="HUPs"/>
    <property type="match status" value="1"/>
</dbReference>
<dbReference type="GO" id="GO:0005737">
    <property type="term" value="C:cytoplasm"/>
    <property type="evidence" value="ECO:0007669"/>
    <property type="project" value="UniProtKB-SubCell"/>
</dbReference>
<dbReference type="AlphaFoldDB" id="A0A1U7NL49"/>
<dbReference type="EMBL" id="MPKA01000086">
    <property type="protein sequence ID" value="OLU45323.1"/>
    <property type="molecule type" value="Genomic_DNA"/>
</dbReference>
<dbReference type="FunFam" id="2.30.30.280:FF:000001">
    <property type="entry name" value="tRNA-specific 2-thiouridylase MnmA"/>
    <property type="match status" value="1"/>
</dbReference>